<feature type="chain" id="PRO_5019313417" description="Lipoprotein" evidence="2">
    <location>
        <begin position="25"/>
        <end position="297"/>
    </location>
</feature>
<proteinExistence type="predicted"/>
<dbReference type="InterPro" id="IPR046720">
    <property type="entry name" value="DUF6612"/>
</dbReference>
<evidence type="ECO:0000313" key="6">
    <source>
        <dbReference type="Proteomes" id="UP000680670"/>
    </source>
</evidence>
<gene>
    <name evidence="4" type="ORF">D5F11_013330</name>
    <name evidence="3" type="ORF">J6TS1_01010</name>
</gene>
<keyword evidence="2" id="KW-0732">Signal</keyword>
<accession>A0A429X6W8</accession>
<sequence length="297" mass="33810">MKKTMSIIFGAMLMLMLAACSQTADPVDKKDESKQGTSAEKEKANKEKESELTLEDVFKKSEEANKDVKSFKAKISMKQAVEAAGEKQDINSDIDMAFVTEPMAMHQKMTMTLDGQKQEINSYLTKDGFYMYEPTQKMWMKLPEELSGQILQMSEGQSNPSGQLDQLKEFVNEFDFKQDDKNYILTLKADGDKFDKFLKDSVKDALPSDMQAEGLMSGMKFNKVDYEVFIDKETFYLNALNMVMEMSTDVEDQKMNMQMDMKSTYSDYNAVKDKDVEVPKEALENAQEIDMNQAGGQ</sequence>
<dbReference type="EMBL" id="BORJ01000001">
    <property type="protein sequence ID" value="GIN94231.1"/>
    <property type="molecule type" value="Genomic_DNA"/>
</dbReference>
<evidence type="ECO:0000313" key="5">
    <source>
        <dbReference type="Proteomes" id="UP000287296"/>
    </source>
</evidence>
<protein>
    <recommendedName>
        <fullName evidence="7">Lipoprotein</fullName>
    </recommendedName>
</protein>
<dbReference type="OrthoDB" id="1957331at2"/>
<evidence type="ECO:0000313" key="3">
    <source>
        <dbReference type="EMBL" id="GIN94231.1"/>
    </source>
</evidence>
<dbReference type="Pfam" id="PF20316">
    <property type="entry name" value="DUF6612"/>
    <property type="match status" value="1"/>
</dbReference>
<dbReference type="PROSITE" id="PS51257">
    <property type="entry name" value="PROKAR_LIPOPROTEIN"/>
    <property type="match status" value="1"/>
</dbReference>
<evidence type="ECO:0000313" key="4">
    <source>
        <dbReference type="EMBL" id="RST59112.1"/>
    </source>
</evidence>
<feature type="region of interest" description="Disordered" evidence="1">
    <location>
        <begin position="24"/>
        <end position="51"/>
    </location>
</feature>
<dbReference type="Proteomes" id="UP000680670">
    <property type="component" value="Unassembled WGS sequence"/>
</dbReference>
<dbReference type="Gene3D" id="2.50.20.20">
    <property type="match status" value="1"/>
</dbReference>
<reference evidence="4 5" key="1">
    <citation type="submission" date="2018-12" db="EMBL/GenBank/DDBJ databases">
        <authorList>
            <person name="Sun L."/>
            <person name="Chen Z."/>
        </authorList>
    </citation>
    <scope>NUCLEOTIDE SEQUENCE [LARGE SCALE GENOMIC DNA]</scope>
    <source>
        <strain evidence="4 5">LMG 29736</strain>
    </source>
</reference>
<reference evidence="3 6" key="2">
    <citation type="submission" date="2021-03" db="EMBL/GenBank/DDBJ databases">
        <title>Antimicrobial resistance genes in bacteria isolated from Japanese honey, and their potential for conferring macrolide and lincosamide resistance in the American foulbrood pathogen Paenibacillus larvae.</title>
        <authorList>
            <person name="Okamoto M."/>
            <person name="Kumagai M."/>
            <person name="Kanamori H."/>
            <person name="Takamatsu D."/>
        </authorList>
    </citation>
    <scope>NUCLEOTIDE SEQUENCE [LARGE SCALE GENOMIC DNA]</scope>
    <source>
        <strain evidence="3 6">J6TS1</strain>
    </source>
</reference>
<dbReference type="EMBL" id="QYTW02000013">
    <property type="protein sequence ID" value="RST59112.1"/>
    <property type="molecule type" value="Genomic_DNA"/>
</dbReference>
<dbReference type="RefSeq" id="WP_120116850.1">
    <property type="nucleotide sequence ID" value="NZ_BORI01000003.1"/>
</dbReference>
<keyword evidence="6" id="KW-1185">Reference proteome</keyword>
<evidence type="ECO:0000256" key="1">
    <source>
        <dbReference type="SAM" id="MobiDB-lite"/>
    </source>
</evidence>
<dbReference type="Proteomes" id="UP000287296">
    <property type="component" value="Unassembled WGS sequence"/>
</dbReference>
<feature type="compositionally biased region" description="Basic and acidic residues" evidence="1">
    <location>
        <begin position="26"/>
        <end position="51"/>
    </location>
</feature>
<evidence type="ECO:0000256" key="2">
    <source>
        <dbReference type="SAM" id="SignalP"/>
    </source>
</evidence>
<organism evidence="4 5">
    <name type="scientific">Siminovitchia terrae</name>
    <name type="common">Bacillus terrae</name>
    <dbReference type="NCBI Taxonomy" id="1914933"/>
    <lineage>
        <taxon>Bacteria</taxon>
        <taxon>Bacillati</taxon>
        <taxon>Bacillota</taxon>
        <taxon>Bacilli</taxon>
        <taxon>Bacillales</taxon>
        <taxon>Bacillaceae</taxon>
        <taxon>Siminovitchia</taxon>
    </lineage>
</organism>
<evidence type="ECO:0008006" key="7">
    <source>
        <dbReference type="Google" id="ProtNLM"/>
    </source>
</evidence>
<feature type="signal peptide" evidence="2">
    <location>
        <begin position="1"/>
        <end position="24"/>
    </location>
</feature>
<name>A0A429X6W8_SIMTE</name>
<comment type="caution">
    <text evidence="4">The sequence shown here is derived from an EMBL/GenBank/DDBJ whole genome shotgun (WGS) entry which is preliminary data.</text>
</comment>
<dbReference type="AlphaFoldDB" id="A0A429X6W8"/>